<dbReference type="CDD" id="cd02440">
    <property type="entry name" value="AdoMet_MTases"/>
    <property type="match status" value="1"/>
</dbReference>
<dbReference type="Gene3D" id="3.40.50.150">
    <property type="entry name" value="Vaccinia Virus protein VP39"/>
    <property type="match status" value="1"/>
</dbReference>
<evidence type="ECO:0000259" key="2">
    <source>
        <dbReference type="Pfam" id="PF08241"/>
    </source>
</evidence>
<accession>A0ABN0DSJ2</accession>
<comment type="caution">
    <text evidence="3">The sequence shown here is derived from an EMBL/GenBank/DDBJ whole genome shotgun (WGS) entry which is preliminary data.</text>
</comment>
<evidence type="ECO:0000313" key="3">
    <source>
        <dbReference type="EMBL" id="EHG25878.1"/>
    </source>
</evidence>
<dbReference type="RefSeq" id="WP_006695867.1">
    <property type="nucleotide sequence ID" value="NZ_JH376857.1"/>
</dbReference>
<dbReference type="InterPro" id="IPR013216">
    <property type="entry name" value="Methyltransf_11"/>
</dbReference>
<keyword evidence="1" id="KW-0808">Transferase</keyword>
<evidence type="ECO:0000313" key="4">
    <source>
        <dbReference type="Proteomes" id="UP000003175"/>
    </source>
</evidence>
<dbReference type="PANTHER" id="PTHR44068">
    <property type="entry name" value="ZGC:194242"/>
    <property type="match status" value="1"/>
</dbReference>
<dbReference type="Proteomes" id="UP000003175">
    <property type="component" value="Unassembled WGS sequence"/>
</dbReference>
<sequence length="208" mass="22912">MGLLRKFFSNTGKPEGVMGRIVVAMMNRGHAGIAAWGFTHLRFRGDEDVLDCGCGGGANLAQLLRLLPKGRVTGLDYSPISVEKAREVNRAAIDAGRCTVVQGNVLELPFESSSFDAVTAFETVYFWPELVRCFAEIHRVLKPGGVFMITNEATGRTKSHEKWLKIVDGMSVYTGEELEALLIDAGFAQVEIDEDRKADRLSVRAYRA</sequence>
<dbReference type="Pfam" id="PF08241">
    <property type="entry name" value="Methyltransf_11"/>
    <property type="match status" value="1"/>
</dbReference>
<name>A0ABN0DSJ2_9FIRM</name>
<proteinExistence type="predicted"/>
<dbReference type="EMBL" id="ADGH01000003">
    <property type="protein sequence ID" value="EHG25878.1"/>
    <property type="molecule type" value="Genomic_DNA"/>
</dbReference>
<protein>
    <recommendedName>
        <fullName evidence="2">Methyltransferase type 11 domain-containing protein</fullName>
    </recommendedName>
</protein>
<dbReference type="PANTHER" id="PTHR44068:SF1">
    <property type="entry name" value="HYPOTHETICAL LOC100005854"/>
    <property type="match status" value="1"/>
</dbReference>
<dbReference type="SUPFAM" id="SSF53335">
    <property type="entry name" value="S-adenosyl-L-methionine-dependent methyltransferases"/>
    <property type="match status" value="1"/>
</dbReference>
<dbReference type="InterPro" id="IPR050447">
    <property type="entry name" value="Erg6_SMT_methyltransf"/>
</dbReference>
<evidence type="ECO:0000256" key="1">
    <source>
        <dbReference type="ARBA" id="ARBA00022679"/>
    </source>
</evidence>
<dbReference type="InterPro" id="IPR029063">
    <property type="entry name" value="SAM-dependent_MTases_sf"/>
</dbReference>
<organism evidence="3 4">
    <name type="scientific">Selenomonas noxia F0398</name>
    <dbReference type="NCBI Taxonomy" id="702437"/>
    <lineage>
        <taxon>Bacteria</taxon>
        <taxon>Bacillati</taxon>
        <taxon>Bacillota</taxon>
        <taxon>Negativicutes</taxon>
        <taxon>Selenomonadales</taxon>
        <taxon>Selenomonadaceae</taxon>
        <taxon>Selenomonas</taxon>
    </lineage>
</organism>
<keyword evidence="4" id="KW-1185">Reference proteome</keyword>
<reference evidence="3 4" key="1">
    <citation type="submission" date="2011-08" db="EMBL/GenBank/DDBJ databases">
        <title>The Genome Sequence of Selenomonas noxia F0398.</title>
        <authorList>
            <consortium name="The Broad Institute Genome Sequencing Platform"/>
            <person name="Earl A."/>
            <person name="Ward D."/>
            <person name="Feldgarden M."/>
            <person name="Gevers D."/>
            <person name="Izard J."/>
            <person name="Ganesan A."/>
            <person name="Blanton J.M."/>
            <person name="Baranova O.V."/>
            <person name="Tanner A.C."/>
            <person name="Dewhirst F.E."/>
            <person name="Young S.K."/>
            <person name="Zeng Q."/>
            <person name="Gargeya S."/>
            <person name="Fitzgerald M."/>
            <person name="Haas B."/>
            <person name="Abouelleil A."/>
            <person name="Alvarado L."/>
            <person name="Arachchi H.M."/>
            <person name="Berlin A."/>
            <person name="Brown A."/>
            <person name="Chapman S.B."/>
            <person name="Chen Z."/>
            <person name="Dunbar C."/>
            <person name="Freedman E."/>
            <person name="Gearin G."/>
            <person name="Gellesch M."/>
            <person name="Goldberg J."/>
            <person name="Griggs A."/>
            <person name="Gujja S."/>
            <person name="Heiman D."/>
            <person name="Howarth C."/>
            <person name="Larson L."/>
            <person name="Lui A."/>
            <person name="MacDonald P.J.P."/>
            <person name="Montmayeur A."/>
            <person name="Murphy C."/>
            <person name="Neiman D."/>
            <person name="Pearson M."/>
            <person name="Priest M."/>
            <person name="Roberts A."/>
            <person name="Saif S."/>
            <person name="Shea T."/>
            <person name="Shenoy N."/>
            <person name="Sisk P."/>
            <person name="Stolte C."/>
            <person name="Sykes S."/>
            <person name="Wortman J."/>
            <person name="Nusbaum C."/>
            <person name="Birren B."/>
        </authorList>
    </citation>
    <scope>NUCLEOTIDE SEQUENCE [LARGE SCALE GENOMIC DNA]</scope>
    <source>
        <strain evidence="3 4">F0398</strain>
    </source>
</reference>
<feature type="domain" description="Methyltransferase type 11" evidence="2">
    <location>
        <begin position="50"/>
        <end position="149"/>
    </location>
</feature>
<gene>
    <name evidence="3" type="ORF">HMPREF9432_00379</name>
</gene>